<dbReference type="GO" id="GO:0016787">
    <property type="term" value="F:hydrolase activity"/>
    <property type="evidence" value="ECO:0007669"/>
    <property type="project" value="UniProtKB-KW"/>
</dbReference>
<feature type="domain" description="AttH" evidence="1">
    <location>
        <begin position="93"/>
        <end position="191"/>
    </location>
</feature>
<reference evidence="2 3" key="1">
    <citation type="submission" date="2015-09" db="EMBL/GenBank/DDBJ databases">
        <title>Complete genome sequence of Defluviimonas alba cai42t isolated from an oilfield in Xinjiang.</title>
        <authorList>
            <person name="Geng S."/>
            <person name="Pan X."/>
            <person name="Wu X."/>
        </authorList>
    </citation>
    <scope>NUCLEOTIDE SEQUENCE [LARGE SCALE GENOMIC DNA]</scope>
    <source>
        <strain evidence="3">cai42</strain>
    </source>
</reference>
<protein>
    <submittedName>
        <fullName evidence="2">Hydrolase</fullName>
    </submittedName>
</protein>
<accession>A0A159Z6F9</accession>
<dbReference type="EMBL" id="CP012661">
    <property type="protein sequence ID" value="AMY70932.1"/>
    <property type="molecule type" value="Genomic_DNA"/>
</dbReference>
<sequence length="332" mass="36168">MTHPAPDVSTFPAPKGLGAFVDPVADLAMKSDYDVNSWFAIGHFEVDGELLNFLYHIMVLPMPGGQNAIQACVSMTNETTGWYSANDIVIPLDQATIADTGFDIAMPNGRLWGGLDILHIKAALADGRGEVEIEARAASPVIMNGGTGVFPLIGMRIHQYSLPRLTARGTITVEGRTRPVEGVVWFDRQWQNQDAESGVDAAFKWSWMDINLDNGDAVSLWSGPATLGGEERAWATILHADGSQTVAAAEPGLGARDIWHSEKSGCRYPTRWTVRIPAMEAELEVVPSPREQEFVSQVPVLNKYEGASTMTGTWRGKPARGFGYVELVGVWR</sequence>
<name>A0A159Z6F9_9RHOB</name>
<keyword evidence="3" id="KW-1185">Reference proteome</keyword>
<gene>
    <name evidence="2" type="ORF">AKL17_3709</name>
</gene>
<organism evidence="2 3">
    <name type="scientific">Frigidibacter mobilis</name>
    <dbReference type="NCBI Taxonomy" id="1335048"/>
    <lineage>
        <taxon>Bacteria</taxon>
        <taxon>Pseudomonadati</taxon>
        <taxon>Pseudomonadota</taxon>
        <taxon>Alphaproteobacteria</taxon>
        <taxon>Rhodobacterales</taxon>
        <taxon>Paracoccaceae</taxon>
        <taxon>Frigidibacter</taxon>
    </lineage>
</organism>
<dbReference type="Pfam" id="PF07143">
    <property type="entry name" value="CrtC"/>
    <property type="match status" value="1"/>
</dbReference>
<evidence type="ECO:0000313" key="3">
    <source>
        <dbReference type="Proteomes" id="UP000076128"/>
    </source>
</evidence>
<dbReference type="Proteomes" id="UP000076128">
    <property type="component" value="Chromosome"/>
</dbReference>
<evidence type="ECO:0000313" key="2">
    <source>
        <dbReference type="EMBL" id="AMY70932.1"/>
    </source>
</evidence>
<dbReference type="KEGG" id="daa:AKL17_3709"/>
<dbReference type="InterPro" id="IPR023374">
    <property type="entry name" value="AttH-like_dom_sf"/>
</dbReference>
<evidence type="ECO:0000259" key="1">
    <source>
        <dbReference type="Pfam" id="PF07143"/>
    </source>
</evidence>
<dbReference type="Pfam" id="PF17186">
    <property type="entry name" value="Lipocalin_9"/>
    <property type="match status" value="1"/>
</dbReference>
<proteinExistence type="predicted"/>
<keyword evidence="2" id="KW-0378">Hydrolase</keyword>
<dbReference type="InterPro" id="IPR010791">
    <property type="entry name" value="AttH_dom"/>
</dbReference>
<dbReference type="PATRIC" id="fig|1335048.3.peg.3847"/>
<dbReference type="Gene3D" id="2.40.370.10">
    <property type="entry name" value="AttH-like domain"/>
    <property type="match status" value="2"/>
</dbReference>
<dbReference type="AlphaFoldDB" id="A0A159Z6F9"/>
<dbReference type="PANTHER" id="PTHR38591:SF1">
    <property type="entry name" value="BLL1000 PROTEIN"/>
    <property type="match status" value="1"/>
</dbReference>
<dbReference type="RefSeq" id="WP_166507180.1">
    <property type="nucleotide sequence ID" value="NZ_CP012661.1"/>
</dbReference>
<dbReference type="STRING" id="1335048.AKL17_3709"/>
<dbReference type="SUPFAM" id="SSF159245">
    <property type="entry name" value="AttH-like"/>
    <property type="match status" value="1"/>
</dbReference>
<dbReference type="PANTHER" id="PTHR38591">
    <property type="entry name" value="HYDROLASE"/>
    <property type="match status" value="1"/>
</dbReference>